<keyword evidence="3" id="KW-1185">Reference proteome</keyword>
<dbReference type="AlphaFoldDB" id="A0A1C6V5F3"/>
<accession>A0A1C6V5F3</accession>
<organism evidence="2 3">
    <name type="scientific">Micromonospora chersina</name>
    <dbReference type="NCBI Taxonomy" id="47854"/>
    <lineage>
        <taxon>Bacteria</taxon>
        <taxon>Bacillati</taxon>
        <taxon>Actinomycetota</taxon>
        <taxon>Actinomycetes</taxon>
        <taxon>Micromonosporales</taxon>
        <taxon>Micromonosporaceae</taxon>
        <taxon>Micromonospora</taxon>
    </lineage>
</organism>
<gene>
    <name evidence="2" type="ORF">GA0070603_3221</name>
</gene>
<dbReference type="GeneID" id="43279863"/>
<evidence type="ECO:0000313" key="3">
    <source>
        <dbReference type="Proteomes" id="UP000198605"/>
    </source>
</evidence>
<keyword evidence="1" id="KW-0472">Membrane</keyword>
<dbReference type="Proteomes" id="UP000198605">
    <property type="component" value="Unassembled WGS sequence"/>
</dbReference>
<dbReference type="RefSeq" id="WP_091314154.1">
    <property type="nucleotide sequence ID" value="NZ_FMIB01000002.1"/>
</dbReference>
<dbReference type="STRING" id="47854.GA0070603_3221"/>
<evidence type="ECO:0000256" key="1">
    <source>
        <dbReference type="SAM" id="Phobius"/>
    </source>
</evidence>
<name>A0A1C6V5F3_9ACTN</name>
<reference evidence="3" key="1">
    <citation type="submission" date="2016-06" db="EMBL/GenBank/DDBJ databases">
        <authorList>
            <person name="Varghese N."/>
            <person name="Submissions Spin"/>
        </authorList>
    </citation>
    <scope>NUCLEOTIDE SEQUENCE [LARGE SCALE GENOMIC DNA]</scope>
    <source>
        <strain evidence="3">DSM 44151</strain>
    </source>
</reference>
<protein>
    <submittedName>
        <fullName evidence="2">Uncharacterized protein</fullName>
    </submittedName>
</protein>
<feature type="transmembrane region" description="Helical" evidence="1">
    <location>
        <begin position="185"/>
        <end position="207"/>
    </location>
</feature>
<feature type="transmembrane region" description="Helical" evidence="1">
    <location>
        <begin position="127"/>
        <end position="147"/>
    </location>
</feature>
<feature type="transmembrane region" description="Helical" evidence="1">
    <location>
        <begin position="85"/>
        <end position="107"/>
    </location>
</feature>
<proteinExistence type="predicted"/>
<dbReference type="OrthoDB" id="9986848at2"/>
<dbReference type="EMBL" id="FMIB01000002">
    <property type="protein sequence ID" value="SCL61506.1"/>
    <property type="molecule type" value="Genomic_DNA"/>
</dbReference>
<keyword evidence="1" id="KW-0812">Transmembrane</keyword>
<sequence>MINPFPATESRAARAVLSLLALAVATAGTVWLVDLSGAVAGARAAQRHWHPQGYALIVFFLLAVPVGTLLHTPSAAAAGLSVRRAWATVGLLLGYGVLVAAAAWVVAPLAPAHVGGGRHDPSGLYPAWLVCVLLSVAVLACAGGLFVRPARRADPLDFRPPSARGRAASAARSDRAAEPRRRISGALFTTAVLGWVIGTPLLVLLLLNGLAGWAVG</sequence>
<keyword evidence="1" id="KW-1133">Transmembrane helix</keyword>
<feature type="transmembrane region" description="Helical" evidence="1">
    <location>
        <begin position="54"/>
        <end position="73"/>
    </location>
</feature>
<evidence type="ECO:0000313" key="2">
    <source>
        <dbReference type="EMBL" id="SCL61506.1"/>
    </source>
</evidence>